<comment type="catalytic activity">
    <reaction evidence="9">
        <text>orotidine 5'-phosphate + diphosphate = orotate + 5-phospho-alpha-D-ribose 1-diphosphate</text>
        <dbReference type="Rhea" id="RHEA:10380"/>
        <dbReference type="ChEBI" id="CHEBI:30839"/>
        <dbReference type="ChEBI" id="CHEBI:33019"/>
        <dbReference type="ChEBI" id="CHEBI:57538"/>
        <dbReference type="ChEBI" id="CHEBI:58017"/>
        <dbReference type="EC" id="2.4.2.10"/>
    </reaction>
</comment>
<organism evidence="11 12">
    <name type="scientific">Candidatus Lokiarchaeum ossiferum</name>
    <dbReference type="NCBI Taxonomy" id="2951803"/>
    <lineage>
        <taxon>Archaea</taxon>
        <taxon>Promethearchaeati</taxon>
        <taxon>Promethearchaeota</taxon>
        <taxon>Promethearchaeia</taxon>
        <taxon>Promethearchaeales</taxon>
        <taxon>Promethearchaeaceae</taxon>
        <taxon>Candidatus Lokiarchaeum</taxon>
    </lineage>
</organism>
<comment type="subunit">
    <text evidence="4 9">Homodimer.</text>
</comment>
<dbReference type="PANTHER" id="PTHR46683:SF1">
    <property type="entry name" value="OROTATE PHOSPHORIBOSYLTRANSFERASE 1-RELATED"/>
    <property type="match status" value="1"/>
</dbReference>
<evidence type="ECO:0000313" key="12">
    <source>
        <dbReference type="Proteomes" id="UP001208689"/>
    </source>
</evidence>
<evidence type="ECO:0000256" key="3">
    <source>
        <dbReference type="ARBA" id="ARBA00006340"/>
    </source>
</evidence>
<evidence type="ECO:0000256" key="6">
    <source>
        <dbReference type="ARBA" id="ARBA00022676"/>
    </source>
</evidence>
<dbReference type="InterPro" id="IPR029057">
    <property type="entry name" value="PRTase-like"/>
</dbReference>
<feature type="binding site" evidence="9">
    <location>
        <position position="106"/>
    </location>
    <ligand>
        <name>5-phospho-alpha-D-ribose 1-diphosphate</name>
        <dbReference type="ChEBI" id="CHEBI:58017"/>
        <note>ligand shared between dimeric partners</note>
    </ligand>
</feature>
<dbReference type="InterPro" id="IPR004467">
    <property type="entry name" value="Or_phspho_trans_dom"/>
</dbReference>
<dbReference type="Gene3D" id="3.40.50.2020">
    <property type="match status" value="1"/>
</dbReference>
<evidence type="ECO:0000256" key="8">
    <source>
        <dbReference type="ARBA" id="ARBA00022975"/>
    </source>
</evidence>
<dbReference type="CDD" id="cd06223">
    <property type="entry name" value="PRTases_typeI"/>
    <property type="match status" value="1"/>
</dbReference>
<dbReference type="HAMAP" id="MF_01208">
    <property type="entry name" value="PyrE"/>
    <property type="match status" value="1"/>
</dbReference>
<feature type="domain" description="Phosphoribosyltransferase" evidence="10">
    <location>
        <begin position="42"/>
        <end position="169"/>
    </location>
</feature>
<feature type="binding site" description="in other chain" evidence="9">
    <location>
        <position position="101"/>
    </location>
    <ligand>
        <name>5-phospho-alpha-D-ribose 1-diphosphate</name>
        <dbReference type="ChEBI" id="CHEBI:58017"/>
        <note>ligand shared between dimeric partners</note>
    </ligand>
</feature>
<keyword evidence="9" id="KW-0460">Magnesium</keyword>
<name>A0ABY6HY59_9ARCH</name>
<evidence type="ECO:0000256" key="7">
    <source>
        <dbReference type="ARBA" id="ARBA00022679"/>
    </source>
</evidence>
<accession>A0ABY6HY59</accession>
<dbReference type="NCBIfam" id="TIGR00336">
    <property type="entry name" value="pyrE"/>
    <property type="match status" value="1"/>
</dbReference>
<feature type="binding site" evidence="9">
    <location>
        <position position="160"/>
    </location>
    <ligand>
        <name>orotate</name>
        <dbReference type="ChEBI" id="CHEBI:30839"/>
    </ligand>
</feature>
<keyword evidence="12" id="KW-1185">Reference proteome</keyword>
<keyword evidence="7 9" id="KW-0808">Transferase</keyword>
<feature type="binding site" description="in other chain" evidence="9">
    <location>
        <begin position="127"/>
        <end position="135"/>
    </location>
    <ligand>
        <name>5-phospho-alpha-D-ribose 1-diphosphate</name>
        <dbReference type="ChEBI" id="CHEBI:58017"/>
        <note>ligand shared between dimeric partners</note>
    </ligand>
</feature>
<dbReference type="SUPFAM" id="SSF53271">
    <property type="entry name" value="PRTase-like"/>
    <property type="match status" value="1"/>
</dbReference>
<evidence type="ECO:0000259" key="10">
    <source>
        <dbReference type="Pfam" id="PF00156"/>
    </source>
</evidence>
<evidence type="ECO:0000313" key="11">
    <source>
        <dbReference type="EMBL" id="UYP48450.1"/>
    </source>
</evidence>
<dbReference type="InterPro" id="IPR023031">
    <property type="entry name" value="OPRT"/>
</dbReference>
<comment type="pathway">
    <text evidence="2 9">Pyrimidine metabolism; UMP biosynthesis via de novo pathway; UMP from orotate: step 1/2.</text>
</comment>
<comment type="function">
    <text evidence="1 9">Catalyzes the transfer of a ribosyl phosphate group from 5-phosphoribose 1-diphosphate to orotate, leading to the formation of orotidine monophosphate (OMP).</text>
</comment>
<dbReference type="EC" id="2.4.2.10" evidence="5 9"/>
<reference evidence="11" key="1">
    <citation type="submission" date="2022-09" db="EMBL/GenBank/DDBJ databases">
        <title>Actin cytoskeleton and complex cell architecture in an #Asgard archaeon.</title>
        <authorList>
            <person name="Ponce Toledo R.I."/>
            <person name="Schleper C."/>
            <person name="Rodrigues Oliveira T."/>
            <person name="Wollweber F."/>
            <person name="Xu J."/>
            <person name="Rittmann S."/>
            <person name="Klingl A."/>
            <person name="Pilhofer M."/>
        </authorList>
    </citation>
    <scope>NUCLEOTIDE SEQUENCE</scope>
    <source>
        <strain evidence="11">B-35</strain>
    </source>
</reference>
<evidence type="ECO:0000256" key="5">
    <source>
        <dbReference type="ARBA" id="ARBA00011971"/>
    </source>
</evidence>
<feature type="binding site" evidence="9">
    <location>
        <position position="100"/>
    </location>
    <ligand>
        <name>5-phospho-alpha-D-ribose 1-diphosphate</name>
        <dbReference type="ChEBI" id="CHEBI:58017"/>
        <note>ligand shared between dimeric partners</note>
    </ligand>
</feature>
<dbReference type="EMBL" id="CP104013">
    <property type="protein sequence ID" value="UYP48450.1"/>
    <property type="molecule type" value="Genomic_DNA"/>
</dbReference>
<keyword evidence="8 9" id="KW-0665">Pyrimidine biosynthesis</keyword>
<dbReference type="Pfam" id="PF00156">
    <property type="entry name" value="Pribosyltran"/>
    <property type="match status" value="1"/>
</dbReference>
<feature type="binding site" evidence="9">
    <location>
        <position position="104"/>
    </location>
    <ligand>
        <name>5-phospho-alpha-D-ribose 1-diphosphate</name>
        <dbReference type="ChEBI" id="CHEBI:58017"/>
        <note>ligand shared between dimeric partners</note>
    </ligand>
</feature>
<evidence type="ECO:0000256" key="2">
    <source>
        <dbReference type="ARBA" id="ARBA00004889"/>
    </source>
</evidence>
<proteinExistence type="inferred from homology"/>
<dbReference type="GO" id="GO:0004588">
    <property type="term" value="F:orotate phosphoribosyltransferase activity"/>
    <property type="evidence" value="ECO:0007669"/>
    <property type="project" value="UniProtKB-EC"/>
</dbReference>
<sequence length="225" mass="25375">MEDYKKEFIEFMVQSKVLIFGDFMTKSGRKTPYFVNTGKYRTGSQMKKLGKFYAEAIRNNFEENVDVLFGPAYKGIPLVVTTSIALSEHFNQDVSICFNRKEAKDHGEGGNFIGKKLEDGDKVIIVEDVTTAGTSIRQSVPMLNKAAFVQLKGLVVSVDRMEKGKTKKGALVELADQFNMKTCAIVTLDEIIEHLHNNPIEGKVIIDDNMKQRIDEYRAIYGCQN</sequence>
<evidence type="ECO:0000256" key="9">
    <source>
        <dbReference type="HAMAP-Rule" id="MF_01208"/>
    </source>
</evidence>
<keyword evidence="6 9" id="KW-0328">Glycosyltransferase</keyword>
<comment type="cofactor">
    <cofactor evidence="9">
        <name>Mg(2+)</name>
        <dbReference type="ChEBI" id="CHEBI:18420"/>
    </cofactor>
</comment>
<feature type="binding site" evidence="9">
    <location>
        <position position="131"/>
    </location>
    <ligand>
        <name>orotate</name>
        <dbReference type="ChEBI" id="CHEBI:30839"/>
    </ligand>
</feature>
<gene>
    <name evidence="9" type="primary">pyrE</name>
    <name evidence="11" type="ORF">NEF87_004735</name>
</gene>
<comment type="similarity">
    <text evidence="3 9">Belongs to the purine/pyrimidine phosphoribosyltransferase family. PyrE subfamily.</text>
</comment>
<dbReference type="InterPro" id="IPR000836">
    <property type="entry name" value="PRTase_dom"/>
</dbReference>
<evidence type="ECO:0000256" key="4">
    <source>
        <dbReference type="ARBA" id="ARBA00011738"/>
    </source>
</evidence>
<dbReference type="Proteomes" id="UP001208689">
    <property type="component" value="Chromosome"/>
</dbReference>
<dbReference type="PANTHER" id="PTHR46683">
    <property type="entry name" value="OROTATE PHOSPHORIBOSYLTRANSFERASE 1-RELATED"/>
    <property type="match status" value="1"/>
</dbReference>
<evidence type="ECO:0000256" key="1">
    <source>
        <dbReference type="ARBA" id="ARBA00003769"/>
    </source>
</evidence>
<protein>
    <recommendedName>
        <fullName evidence="5 9">Orotate phosphoribosyltransferase</fullName>
        <shortName evidence="9">OPRT</shortName>
        <shortName evidence="9">OPRTase</shortName>
        <ecNumber evidence="5 9">2.4.2.10</ecNumber>
    </recommendedName>
</protein>